<keyword evidence="7" id="KW-0406">Ion transport</keyword>
<dbReference type="InterPro" id="IPR002299">
    <property type="entry name" value="Porin_Neis"/>
</dbReference>
<dbReference type="AlphaFoldDB" id="A0A368XG20"/>
<keyword evidence="6 11" id="KW-0732">Signal</keyword>
<evidence type="ECO:0000256" key="5">
    <source>
        <dbReference type="ARBA" id="ARBA00022692"/>
    </source>
</evidence>
<feature type="domain" description="Porin" evidence="12">
    <location>
        <begin position="8"/>
        <end position="317"/>
    </location>
</feature>
<dbReference type="Gene3D" id="2.40.160.10">
    <property type="entry name" value="Porin"/>
    <property type="match status" value="1"/>
</dbReference>
<dbReference type="GO" id="GO:0006811">
    <property type="term" value="P:monoatomic ion transport"/>
    <property type="evidence" value="ECO:0007669"/>
    <property type="project" value="UniProtKB-KW"/>
</dbReference>
<evidence type="ECO:0000313" key="14">
    <source>
        <dbReference type="Proteomes" id="UP000252884"/>
    </source>
</evidence>
<sequence>MKHVLLAIAALTGAAAASAQSSVTLFGVLDASITRLSNDTASNTGMSNGELSSSRLGFRGTEDLGGGLKAGFWLEGSVGVDNGGSSYRFDRRSTVSLMGNFGEVRLGRDKLASYLNIEAFDPFGDIGVAGNGLNNILGSATGAVGTAEGSHPKRSNNIISWISPNFSGFHGQLQYSFGERASNDPNRDRGNAITGRVGYQAGKLDLGLGYGEISGGTDTVETTYKAYNLGASYDFGMIKPMLLLASERGAGRRVDAWTLGASAPVGAAGEVRVAWTRFNTKNVADADTDKLAIGYIHKLSKRTALYGMVARISNENNAARGFATSSSALASPTFTAGDSATGYSVGLRHTF</sequence>
<evidence type="ECO:0000256" key="11">
    <source>
        <dbReference type="SAM" id="SignalP"/>
    </source>
</evidence>
<dbReference type="Proteomes" id="UP000252884">
    <property type="component" value="Unassembled WGS sequence"/>
</dbReference>
<reference evidence="13 14" key="1">
    <citation type="submission" date="2018-07" db="EMBL/GenBank/DDBJ databases">
        <title>Genomic Encyclopedia of Type Strains, Phase IV (KMG-IV): sequencing the most valuable type-strain genomes for metagenomic binning, comparative biology and taxonomic classification.</title>
        <authorList>
            <person name="Goeker M."/>
        </authorList>
    </citation>
    <scope>NUCLEOTIDE SEQUENCE [LARGE SCALE GENOMIC DNA]</scope>
    <source>
        <strain evidence="13 14">DSM 21634</strain>
    </source>
</reference>
<keyword evidence="14" id="KW-1185">Reference proteome</keyword>
<organism evidence="13 14">
    <name type="scientific">Pseudorhodoferax soli</name>
    <dbReference type="NCBI Taxonomy" id="545864"/>
    <lineage>
        <taxon>Bacteria</taxon>
        <taxon>Pseudomonadati</taxon>
        <taxon>Pseudomonadota</taxon>
        <taxon>Betaproteobacteria</taxon>
        <taxon>Burkholderiales</taxon>
        <taxon>Comamonadaceae</taxon>
    </lineage>
</organism>
<dbReference type="Pfam" id="PF13609">
    <property type="entry name" value="Porin_4"/>
    <property type="match status" value="1"/>
</dbReference>
<feature type="signal peptide" evidence="11">
    <location>
        <begin position="1"/>
        <end position="19"/>
    </location>
</feature>
<protein>
    <submittedName>
        <fullName evidence="13">Putative porin</fullName>
    </submittedName>
</protein>
<evidence type="ECO:0000256" key="3">
    <source>
        <dbReference type="ARBA" id="ARBA00022448"/>
    </source>
</evidence>
<evidence type="ECO:0000256" key="4">
    <source>
        <dbReference type="ARBA" id="ARBA00022452"/>
    </source>
</evidence>
<evidence type="ECO:0000256" key="6">
    <source>
        <dbReference type="ARBA" id="ARBA00022729"/>
    </source>
</evidence>
<evidence type="ECO:0000313" key="13">
    <source>
        <dbReference type="EMBL" id="RCW66146.1"/>
    </source>
</evidence>
<dbReference type="PANTHER" id="PTHR34501:SF9">
    <property type="entry name" value="MAJOR OUTER MEMBRANE PROTEIN P.IA"/>
    <property type="match status" value="1"/>
</dbReference>
<evidence type="ECO:0000256" key="1">
    <source>
        <dbReference type="ARBA" id="ARBA00004571"/>
    </source>
</evidence>
<dbReference type="OrthoDB" id="6975458at2"/>
<accession>A0A368XG20</accession>
<evidence type="ECO:0000256" key="2">
    <source>
        <dbReference type="ARBA" id="ARBA00011233"/>
    </source>
</evidence>
<dbReference type="PRINTS" id="PR00184">
    <property type="entry name" value="NEISSPPORIN"/>
</dbReference>
<keyword evidence="10" id="KW-0998">Cell outer membrane</keyword>
<name>A0A368XG20_9BURK</name>
<dbReference type="GO" id="GO:0046930">
    <property type="term" value="C:pore complex"/>
    <property type="evidence" value="ECO:0007669"/>
    <property type="project" value="UniProtKB-KW"/>
</dbReference>
<dbReference type="GO" id="GO:0015288">
    <property type="term" value="F:porin activity"/>
    <property type="evidence" value="ECO:0007669"/>
    <property type="project" value="UniProtKB-KW"/>
</dbReference>
<proteinExistence type="predicted"/>
<evidence type="ECO:0000259" key="12">
    <source>
        <dbReference type="Pfam" id="PF13609"/>
    </source>
</evidence>
<dbReference type="InterPro" id="IPR033900">
    <property type="entry name" value="Gram_neg_porin_domain"/>
</dbReference>
<dbReference type="InterPro" id="IPR050298">
    <property type="entry name" value="Gram-neg_bact_OMP"/>
</dbReference>
<dbReference type="EMBL" id="QPJK01000011">
    <property type="protein sequence ID" value="RCW66146.1"/>
    <property type="molecule type" value="Genomic_DNA"/>
</dbReference>
<dbReference type="PANTHER" id="PTHR34501">
    <property type="entry name" value="PROTEIN YDDL-RELATED"/>
    <property type="match status" value="1"/>
</dbReference>
<dbReference type="RefSeq" id="WP_114471515.1">
    <property type="nucleotide sequence ID" value="NZ_QPJK01000011.1"/>
</dbReference>
<dbReference type="InterPro" id="IPR023614">
    <property type="entry name" value="Porin_dom_sf"/>
</dbReference>
<comment type="subunit">
    <text evidence="2">Homotrimer.</text>
</comment>
<keyword evidence="3" id="KW-0813">Transport</keyword>
<evidence type="ECO:0000256" key="9">
    <source>
        <dbReference type="ARBA" id="ARBA00023136"/>
    </source>
</evidence>
<keyword evidence="5" id="KW-0812">Transmembrane</keyword>
<keyword evidence="4" id="KW-1134">Transmembrane beta strand</keyword>
<evidence type="ECO:0000256" key="7">
    <source>
        <dbReference type="ARBA" id="ARBA00023065"/>
    </source>
</evidence>
<gene>
    <name evidence="13" type="ORF">DES41_111104</name>
</gene>
<dbReference type="SUPFAM" id="SSF56935">
    <property type="entry name" value="Porins"/>
    <property type="match status" value="1"/>
</dbReference>
<comment type="caution">
    <text evidence="13">The sequence shown here is derived from an EMBL/GenBank/DDBJ whole genome shotgun (WGS) entry which is preliminary data.</text>
</comment>
<keyword evidence="9" id="KW-0472">Membrane</keyword>
<feature type="chain" id="PRO_5017084908" evidence="11">
    <location>
        <begin position="20"/>
        <end position="351"/>
    </location>
</feature>
<dbReference type="GO" id="GO:0009279">
    <property type="term" value="C:cell outer membrane"/>
    <property type="evidence" value="ECO:0007669"/>
    <property type="project" value="UniProtKB-SubCell"/>
</dbReference>
<comment type="subcellular location">
    <subcellularLocation>
        <location evidence="1">Cell outer membrane</location>
        <topology evidence="1">Multi-pass membrane protein</topology>
    </subcellularLocation>
</comment>
<evidence type="ECO:0000256" key="8">
    <source>
        <dbReference type="ARBA" id="ARBA00023114"/>
    </source>
</evidence>
<evidence type="ECO:0000256" key="10">
    <source>
        <dbReference type="ARBA" id="ARBA00023237"/>
    </source>
</evidence>
<dbReference type="CDD" id="cd00342">
    <property type="entry name" value="gram_neg_porins"/>
    <property type="match status" value="1"/>
</dbReference>
<keyword evidence="8" id="KW-0626">Porin</keyword>